<dbReference type="InterPro" id="IPR051375">
    <property type="entry name" value="Tuftelin_GRINL1A/MYZAP/CCD68"/>
</dbReference>
<gene>
    <name evidence="2" type="ORF">AGOR_G00035030</name>
</gene>
<feature type="region of interest" description="Disordered" evidence="1">
    <location>
        <begin position="128"/>
        <end position="148"/>
    </location>
</feature>
<evidence type="ECO:0000313" key="3">
    <source>
        <dbReference type="Proteomes" id="UP000829720"/>
    </source>
</evidence>
<accession>A0A8T3DZV6</accession>
<feature type="compositionally biased region" description="Basic and acidic residues" evidence="1">
    <location>
        <begin position="196"/>
        <end position="207"/>
    </location>
</feature>
<evidence type="ECO:0000256" key="1">
    <source>
        <dbReference type="SAM" id="MobiDB-lite"/>
    </source>
</evidence>
<dbReference type="OrthoDB" id="8944635at2759"/>
<dbReference type="PANTHER" id="PTHR23171:SF17">
    <property type="entry name" value="TUFTELIN"/>
    <property type="match status" value="1"/>
</dbReference>
<reference evidence="2" key="1">
    <citation type="submission" date="2021-01" db="EMBL/GenBank/DDBJ databases">
        <authorList>
            <person name="Zahm M."/>
            <person name="Roques C."/>
            <person name="Cabau C."/>
            <person name="Klopp C."/>
            <person name="Donnadieu C."/>
            <person name="Jouanno E."/>
            <person name="Lampietro C."/>
            <person name="Louis A."/>
            <person name="Herpin A."/>
            <person name="Echchiki A."/>
            <person name="Berthelot C."/>
            <person name="Parey E."/>
            <person name="Roest-Crollius H."/>
            <person name="Braasch I."/>
            <person name="Postlethwait J."/>
            <person name="Bobe J."/>
            <person name="Montfort J."/>
            <person name="Bouchez O."/>
            <person name="Begum T."/>
            <person name="Mejri S."/>
            <person name="Adams A."/>
            <person name="Chen W.-J."/>
            <person name="Guiguen Y."/>
        </authorList>
    </citation>
    <scope>NUCLEOTIDE SEQUENCE</scope>
    <source>
        <tissue evidence="2">Blood</tissue>
    </source>
</reference>
<keyword evidence="3" id="KW-1185">Reference proteome</keyword>
<dbReference type="SUPFAM" id="SSF57997">
    <property type="entry name" value="Tropomyosin"/>
    <property type="match status" value="1"/>
</dbReference>
<dbReference type="EMBL" id="JAERUA010000003">
    <property type="protein sequence ID" value="KAI1901496.1"/>
    <property type="molecule type" value="Genomic_DNA"/>
</dbReference>
<sequence length="395" mass="46063">MNGISRSLCTFETLGTEDRAMNGCRRLRLTLHDSDQDHPTWTAEHPRNKPIGRAFALVQPPAEGQPLKTERIKPTEEKVEVIKVYLEARKEDPSKQQNIRMLSDEVNQIQEVRYCLKTLREQMAARNNNGNRGEHKFPANGIRVPPSNGQPAIIVHTEDKTIPDTQGWEDEDDSAKLREVSKRLYCRLQEAEQRHQAEREKLQEEHGQYQQQLSEQAERLRGAEQIAEAQEVRVQELQRLLTGMERESAALQEKLEEREEELQKLRALKEVSRDQRVEELEKEQSVLKEKIHHLDDMLKSQQRKVRHMIQQLQNSRTVIQERDRVIQDLEEKVAYLEAENRQLHDQMEFYLGGQTQNSSHMTSERNGQIVYSKPLTPNGHTNKSLPFIKVIEIKS</sequence>
<evidence type="ECO:0000313" key="2">
    <source>
        <dbReference type="EMBL" id="KAI1901496.1"/>
    </source>
</evidence>
<dbReference type="PANTHER" id="PTHR23171">
    <property type="entry name" value="GDOWN1"/>
    <property type="match status" value="1"/>
</dbReference>
<name>A0A8T3DZV6_9TELE</name>
<organism evidence="2 3">
    <name type="scientific">Albula goreensis</name>
    <dbReference type="NCBI Taxonomy" id="1534307"/>
    <lineage>
        <taxon>Eukaryota</taxon>
        <taxon>Metazoa</taxon>
        <taxon>Chordata</taxon>
        <taxon>Craniata</taxon>
        <taxon>Vertebrata</taxon>
        <taxon>Euteleostomi</taxon>
        <taxon>Actinopterygii</taxon>
        <taxon>Neopterygii</taxon>
        <taxon>Teleostei</taxon>
        <taxon>Albuliformes</taxon>
        <taxon>Albulidae</taxon>
        <taxon>Albula</taxon>
    </lineage>
</organism>
<dbReference type="GO" id="GO:0035556">
    <property type="term" value="P:intracellular signal transduction"/>
    <property type="evidence" value="ECO:0007669"/>
    <property type="project" value="TreeGrafter"/>
</dbReference>
<feature type="region of interest" description="Disordered" evidence="1">
    <location>
        <begin position="196"/>
        <end position="216"/>
    </location>
</feature>
<proteinExistence type="predicted"/>
<evidence type="ECO:0008006" key="4">
    <source>
        <dbReference type="Google" id="ProtNLM"/>
    </source>
</evidence>
<dbReference type="AlphaFoldDB" id="A0A8T3DZV6"/>
<comment type="caution">
    <text evidence="2">The sequence shown here is derived from an EMBL/GenBank/DDBJ whole genome shotgun (WGS) entry which is preliminary data.</text>
</comment>
<dbReference type="Proteomes" id="UP000829720">
    <property type="component" value="Unassembled WGS sequence"/>
</dbReference>
<protein>
    <recommendedName>
        <fullName evidence="4">Tuftelin</fullName>
    </recommendedName>
</protein>